<organism evidence="1 2">
    <name type="scientific">Corchorus capsularis</name>
    <name type="common">Jute</name>
    <dbReference type="NCBI Taxonomy" id="210143"/>
    <lineage>
        <taxon>Eukaryota</taxon>
        <taxon>Viridiplantae</taxon>
        <taxon>Streptophyta</taxon>
        <taxon>Embryophyta</taxon>
        <taxon>Tracheophyta</taxon>
        <taxon>Spermatophyta</taxon>
        <taxon>Magnoliopsida</taxon>
        <taxon>eudicotyledons</taxon>
        <taxon>Gunneridae</taxon>
        <taxon>Pentapetalae</taxon>
        <taxon>rosids</taxon>
        <taxon>malvids</taxon>
        <taxon>Malvales</taxon>
        <taxon>Malvaceae</taxon>
        <taxon>Grewioideae</taxon>
        <taxon>Apeibeae</taxon>
        <taxon>Corchorus</taxon>
    </lineage>
</organism>
<reference evidence="1 2" key="1">
    <citation type="submission" date="2013-09" db="EMBL/GenBank/DDBJ databases">
        <title>Corchorus capsularis genome sequencing.</title>
        <authorList>
            <person name="Alam M."/>
            <person name="Haque M.S."/>
            <person name="Islam M.S."/>
            <person name="Emdad E.M."/>
            <person name="Islam M.M."/>
            <person name="Ahmed B."/>
            <person name="Halim A."/>
            <person name="Hossen Q.M.M."/>
            <person name="Hossain M.Z."/>
            <person name="Ahmed R."/>
            <person name="Khan M.M."/>
            <person name="Islam R."/>
            <person name="Rashid M.M."/>
            <person name="Khan S.A."/>
            <person name="Rahman M.S."/>
            <person name="Alam M."/>
        </authorList>
    </citation>
    <scope>NUCLEOTIDE SEQUENCE [LARGE SCALE GENOMIC DNA]</scope>
    <source>
        <strain evidence="2">cv. CVL-1</strain>
        <tissue evidence="1">Whole seedling</tissue>
    </source>
</reference>
<protein>
    <submittedName>
        <fullName evidence="1">Uncharacterized protein</fullName>
    </submittedName>
</protein>
<name>A0A1R3JNZ7_COCAP</name>
<dbReference type="Proteomes" id="UP000188268">
    <property type="component" value="Unassembled WGS sequence"/>
</dbReference>
<keyword evidence="2" id="KW-1185">Reference proteome</keyword>
<gene>
    <name evidence="1" type="ORF">CCACVL1_04880</name>
</gene>
<proteinExistence type="predicted"/>
<sequence>MVVKAGNVATWERNVRRQG</sequence>
<evidence type="ECO:0000313" key="2">
    <source>
        <dbReference type="Proteomes" id="UP000188268"/>
    </source>
</evidence>
<evidence type="ECO:0000313" key="1">
    <source>
        <dbReference type="EMBL" id="OMO96592.1"/>
    </source>
</evidence>
<accession>A0A1R3JNZ7</accession>
<dbReference type="EMBL" id="AWWV01007409">
    <property type="protein sequence ID" value="OMO96592.1"/>
    <property type="molecule type" value="Genomic_DNA"/>
</dbReference>
<comment type="caution">
    <text evidence="1">The sequence shown here is derived from an EMBL/GenBank/DDBJ whole genome shotgun (WGS) entry which is preliminary data.</text>
</comment>
<dbReference type="AlphaFoldDB" id="A0A1R3JNZ7"/>